<dbReference type="FunFam" id="3.40.50.200:FF:000006">
    <property type="entry name" value="Subtilisin-like protease SBT1.5"/>
    <property type="match status" value="1"/>
</dbReference>
<dbReference type="GO" id="GO:0009897">
    <property type="term" value="C:external side of plasma membrane"/>
    <property type="evidence" value="ECO:0000318"/>
    <property type="project" value="GO_Central"/>
</dbReference>
<sequence>MGTPHVLLFFLFIFFHLLSSRMLHARELHTHIIQLHPNQFKTSGFQHKSQWHRSILWPTVAEDDDAEEPFRLLYSYEAVIEGFAALLTDGEAAAIRATPGVVAVRRDRRHPLQTTYSYKFLGLNSYQRSGPWGESGFGEGTVVGVLDTGVWPESSSFLDNGMPPVPKRWRGVCQVGESFDPSLCNRKLIGARFYGRGHRVEEPTSNSGKSRWPAGTNGEYVSARDAHGHGTHTSSTAVGAPVEGAGVVGNAVGTARGMAPRAHLAIYKVCWFGGCYSSDILAGMDDAIQDGVDVLSLSLGGFPLPFHEDSIAIGAYRAAERGVLVVCAAGNNGPLPGSVANEAPWITTVGASTLDRSFPALLRLGNGQVLYGESLHPAGDGHENEQFLELVYDYAGSPGSQFCFNSTLRRDVVQGKMVVCDRGSTGRALKGEVVKEAGGLAMVLANTEQNQEENSVDVHVLPATLIGYREAVALKKYITSTKNPRARILFRGTIYQRNFRAPGVALFSSRGPSTTNPTVLKPDVVAPGVNILAAWPDNLGPTGLLEDTRQVNFSVLSGTSMACPHVSGIAALVRSVHPLWSPAAIKSALITTADVVDHTGGPILDGRRPAGVFALGGGHVNPARAINPGLVYDMSSADYLPHLCQLGYTTSQIFTITHKNISCPLLAAKKGNFLNYPSMSVIFKEGRRHSTKTAGRSHRSGWVLLIRRVTNVGPPNSTYSVEVEPPQGVVMRVSPSSLSFHNVNESKTFRVWFRSKRKMPKGNISYAQGSLTWVHLSHSNKVRSSVAVTWVGPK</sequence>
<evidence type="ECO:0000256" key="4">
    <source>
        <dbReference type="ARBA" id="ARBA00022801"/>
    </source>
</evidence>
<dbReference type="MEROPS" id="S08.084"/>
<dbReference type="Gene3D" id="3.40.50.200">
    <property type="entry name" value="Peptidase S8/S53 domain"/>
    <property type="match status" value="1"/>
</dbReference>
<reference evidence="14" key="1">
    <citation type="journal article" date="2013" name="Science">
        <title>The Amborella genome and the evolution of flowering plants.</title>
        <authorList>
            <consortium name="Amborella Genome Project"/>
        </authorList>
    </citation>
    <scope>NUCLEOTIDE SEQUENCE [LARGE SCALE GENOMIC DNA]</scope>
</reference>
<feature type="signal peptide" evidence="8">
    <location>
        <begin position="1"/>
        <end position="20"/>
    </location>
</feature>
<dbReference type="Gene3D" id="3.50.30.30">
    <property type="match status" value="1"/>
</dbReference>
<evidence type="ECO:0000256" key="1">
    <source>
        <dbReference type="ARBA" id="ARBA00011073"/>
    </source>
</evidence>
<evidence type="ECO:0000256" key="8">
    <source>
        <dbReference type="SAM" id="SignalP"/>
    </source>
</evidence>
<dbReference type="InterPro" id="IPR034197">
    <property type="entry name" value="Peptidases_S8_3"/>
</dbReference>
<dbReference type="Pfam" id="PF17766">
    <property type="entry name" value="fn3_6"/>
    <property type="match status" value="1"/>
</dbReference>
<accession>U5D332</accession>
<comment type="similarity">
    <text evidence="1 7">Belongs to the peptidase S8 family.</text>
</comment>
<feature type="domain" description="PA" evidence="10">
    <location>
        <begin position="389"/>
        <end position="474"/>
    </location>
</feature>
<dbReference type="Gene3D" id="3.30.70.80">
    <property type="entry name" value="Peptidase S8 propeptide/proteinase inhibitor I9"/>
    <property type="match status" value="1"/>
</dbReference>
<dbReference type="FunFam" id="3.50.30.30:FF:000005">
    <property type="entry name" value="subtilisin-like protease SBT1.5"/>
    <property type="match status" value="1"/>
</dbReference>
<evidence type="ECO:0000313" key="14">
    <source>
        <dbReference type="Proteomes" id="UP000017836"/>
    </source>
</evidence>
<dbReference type="Pfam" id="PF00082">
    <property type="entry name" value="Peptidase_S8"/>
    <property type="match status" value="1"/>
</dbReference>
<dbReference type="EMBL" id="KI392495">
    <property type="protein sequence ID" value="ERN15827.1"/>
    <property type="molecule type" value="Genomic_DNA"/>
</dbReference>
<feature type="domain" description="Subtilisin-like protease fibronectin type-III" evidence="12">
    <location>
        <begin position="674"/>
        <end position="788"/>
    </location>
</feature>
<evidence type="ECO:0000259" key="12">
    <source>
        <dbReference type="Pfam" id="PF17766"/>
    </source>
</evidence>
<evidence type="ECO:0000256" key="2">
    <source>
        <dbReference type="ARBA" id="ARBA00022670"/>
    </source>
</evidence>
<dbReference type="Pfam" id="PF02225">
    <property type="entry name" value="PA"/>
    <property type="match status" value="1"/>
</dbReference>
<dbReference type="InterPro" id="IPR045051">
    <property type="entry name" value="SBT"/>
</dbReference>
<dbReference type="GO" id="GO:0006508">
    <property type="term" value="P:proteolysis"/>
    <property type="evidence" value="ECO:0007669"/>
    <property type="project" value="UniProtKB-KW"/>
</dbReference>
<keyword evidence="3 8" id="KW-0732">Signal</keyword>
<dbReference type="AlphaFoldDB" id="U5D332"/>
<evidence type="ECO:0000313" key="13">
    <source>
        <dbReference type="EMBL" id="ERN15827.1"/>
    </source>
</evidence>
<feature type="domain" description="Peptidase S8/S53" evidence="9">
    <location>
        <begin position="138"/>
        <end position="594"/>
    </location>
</feature>
<feature type="chain" id="PRO_5004658604" description="Subtilisin-like protease SBT1.2" evidence="8">
    <location>
        <begin position="21"/>
        <end position="794"/>
    </location>
</feature>
<dbReference type="InterPro" id="IPR000209">
    <property type="entry name" value="Peptidase_S8/S53_dom"/>
</dbReference>
<dbReference type="CDD" id="cd04852">
    <property type="entry name" value="Peptidases_S8_3"/>
    <property type="match status" value="1"/>
</dbReference>
<dbReference type="GO" id="GO:0004252">
    <property type="term" value="F:serine-type endopeptidase activity"/>
    <property type="evidence" value="ECO:0000318"/>
    <property type="project" value="GO_Central"/>
</dbReference>
<organism evidence="13 14">
    <name type="scientific">Amborella trichopoda</name>
    <dbReference type="NCBI Taxonomy" id="13333"/>
    <lineage>
        <taxon>Eukaryota</taxon>
        <taxon>Viridiplantae</taxon>
        <taxon>Streptophyta</taxon>
        <taxon>Embryophyta</taxon>
        <taxon>Tracheophyta</taxon>
        <taxon>Spermatophyta</taxon>
        <taxon>Magnoliopsida</taxon>
        <taxon>Amborellales</taxon>
        <taxon>Amborellaceae</taxon>
        <taxon>Amborella</taxon>
    </lineage>
</organism>
<evidence type="ECO:0008006" key="15">
    <source>
        <dbReference type="Google" id="ProtNLM"/>
    </source>
</evidence>
<dbReference type="HOGENOM" id="CLU_000625_4_6_1"/>
<dbReference type="OrthoDB" id="206201at2759"/>
<dbReference type="SUPFAM" id="SSF52743">
    <property type="entry name" value="Subtilisin-like"/>
    <property type="match status" value="1"/>
</dbReference>
<dbReference type="eggNOG" id="ENOG502QV3N">
    <property type="taxonomic scope" value="Eukaryota"/>
</dbReference>
<dbReference type="PROSITE" id="PS51892">
    <property type="entry name" value="SUBTILASE"/>
    <property type="match status" value="1"/>
</dbReference>
<dbReference type="Gramene" id="ERN15827">
    <property type="protein sequence ID" value="ERN15827"/>
    <property type="gene ID" value="AMTR_s00039p00160190"/>
</dbReference>
<dbReference type="InterPro" id="IPR036852">
    <property type="entry name" value="Peptidase_S8/S53_dom_sf"/>
</dbReference>
<name>U5D332_AMBTC</name>
<dbReference type="InterPro" id="IPR023828">
    <property type="entry name" value="Peptidase_S8_Ser-AS"/>
</dbReference>
<dbReference type="PROSITE" id="PS00138">
    <property type="entry name" value="SUBTILASE_SER"/>
    <property type="match status" value="1"/>
</dbReference>
<dbReference type="Proteomes" id="UP000017836">
    <property type="component" value="Unassembled WGS sequence"/>
</dbReference>
<dbReference type="CDD" id="cd02120">
    <property type="entry name" value="PA_subtilisin_like"/>
    <property type="match status" value="1"/>
</dbReference>
<protein>
    <recommendedName>
        <fullName evidence="15">Subtilisin-like protease SBT1.2</fullName>
    </recommendedName>
</protein>
<dbReference type="InterPro" id="IPR015500">
    <property type="entry name" value="Peptidase_S8_subtilisin-rel"/>
</dbReference>
<evidence type="ECO:0000256" key="6">
    <source>
        <dbReference type="PIRSR" id="PIRSR615500-1"/>
    </source>
</evidence>
<dbReference type="InterPro" id="IPR041469">
    <property type="entry name" value="Subtilisin-like_FN3"/>
</dbReference>
<dbReference type="GO" id="GO:0005576">
    <property type="term" value="C:extracellular region"/>
    <property type="evidence" value="ECO:0000318"/>
    <property type="project" value="GO_Central"/>
</dbReference>
<dbReference type="KEGG" id="atr:18444120"/>
<dbReference type="InterPro" id="IPR037045">
    <property type="entry name" value="S8pro/Inhibitor_I9_sf"/>
</dbReference>
<feature type="domain" description="Inhibitor I9" evidence="11">
    <location>
        <begin position="30"/>
        <end position="109"/>
    </location>
</feature>
<dbReference type="GO" id="GO:0010103">
    <property type="term" value="P:stomatal complex morphogenesis"/>
    <property type="evidence" value="ECO:0000318"/>
    <property type="project" value="GO_Central"/>
</dbReference>
<dbReference type="PANTHER" id="PTHR10795">
    <property type="entry name" value="PROPROTEIN CONVERTASE SUBTILISIN/KEXIN"/>
    <property type="match status" value="1"/>
</dbReference>
<keyword evidence="14" id="KW-1185">Reference proteome</keyword>
<feature type="active site" description="Charge relay system" evidence="6 7">
    <location>
        <position position="229"/>
    </location>
</feature>
<dbReference type="STRING" id="13333.U5D332"/>
<feature type="active site" description="Charge relay system" evidence="6 7">
    <location>
        <position position="147"/>
    </location>
</feature>
<dbReference type="Gene3D" id="2.60.40.2310">
    <property type="match status" value="1"/>
</dbReference>
<evidence type="ECO:0000256" key="3">
    <source>
        <dbReference type="ARBA" id="ARBA00022729"/>
    </source>
</evidence>
<evidence type="ECO:0000259" key="10">
    <source>
        <dbReference type="Pfam" id="PF02225"/>
    </source>
</evidence>
<dbReference type="InterPro" id="IPR003137">
    <property type="entry name" value="PA_domain"/>
</dbReference>
<dbReference type="InterPro" id="IPR010259">
    <property type="entry name" value="S8pro/Inhibitor_I9"/>
</dbReference>
<dbReference type="PRINTS" id="PR00723">
    <property type="entry name" value="SUBTILISIN"/>
</dbReference>
<evidence type="ECO:0000259" key="11">
    <source>
        <dbReference type="Pfam" id="PF05922"/>
    </source>
</evidence>
<proteinExistence type="inferred from homology"/>
<evidence type="ECO:0000256" key="5">
    <source>
        <dbReference type="ARBA" id="ARBA00022825"/>
    </source>
</evidence>
<evidence type="ECO:0000256" key="7">
    <source>
        <dbReference type="PROSITE-ProRule" id="PRU01240"/>
    </source>
</evidence>
<dbReference type="Pfam" id="PF05922">
    <property type="entry name" value="Inhibitor_I9"/>
    <property type="match status" value="1"/>
</dbReference>
<keyword evidence="2 7" id="KW-0645">Protease</keyword>
<gene>
    <name evidence="13" type="ORF">AMTR_s00039p00160190</name>
</gene>
<dbReference type="OMA" id="CWLNGCY"/>
<evidence type="ECO:0000259" key="9">
    <source>
        <dbReference type="Pfam" id="PF00082"/>
    </source>
</evidence>
<feature type="active site" description="Charge relay system" evidence="6 7">
    <location>
        <position position="560"/>
    </location>
</feature>
<keyword evidence="4 7" id="KW-0378">Hydrolase</keyword>
<keyword evidence="5 7" id="KW-0720">Serine protease</keyword>